<reference evidence="3 4" key="1">
    <citation type="submission" date="2017-10" db="EMBL/GenBank/DDBJ databases">
        <title>Sedimentibacterium mangrovi gen. nov., sp. nov., a novel member of family Phyllobacteriacea isolated from mangrove sediment.</title>
        <authorList>
            <person name="Liao H."/>
            <person name="Tian Y."/>
        </authorList>
    </citation>
    <scope>NUCLEOTIDE SEQUENCE [LARGE SCALE GENOMIC DNA]</scope>
    <source>
        <strain evidence="3 4">X9-2-2</strain>
    </source>
</reference>
<feature type="transmembrane region" description="Helical" evidence="1">
    <location>
        <begin position="163"/>
        <end position="183"/>
    </location>
</feature>
<name>A0A2G1QNZ2_9HYPH</name>
<dbReference type="PANTHER" id="PTHR22911:SF79">
    <property type="entry name" value="MOBA-LIKE NTP TRANSFERASE DOMAIN-CONTAINING PROTEIN"/>
    <property type="match status" value="1"/>
</dbReference>
<feature type="transmembrane region" description="Helical" evidence="1">
    <location>
        <begin position="244"/>
        <end position="265"/>
    </location>
</feature>
<dbReference type="EMBL" id="PDVP01000006">
    <property type="protein sequence ID" value="PHP66938.1"/>
    <property type="molecule type" value="Genomic_DNA"/>
</dbReference>
<keyword evidence="4" id="KW-1185">Reference proteome</keyword>
<dbReference type="Proteomes" id="UP000221168">
    <property type="component" value="Unassembled WGS sequence"/>
</dbReference>
<feature type="transmembrane region" description="Helical" evidence="1">
    <location>
        <begin position="20"/>
        <end position="39"/>
    </location>
</feature>
<dbReference type="PANTHER" id="PTHR22911">
    <property type="entry name" value="ACYL-MALONYL CONDENSING ENZYME-RELATED"/>
    <property type="match status" value="1"/>
</dbReference>
<accession>A0A2G1QNZ2</accession>
<feature type="domain" description="EamA" evidence="2">
    <location>
        <begin position="16"/>
        <end position="123"/>
    </location>
</feature>
<evidence type="ECO:0000313" key="3">
    <source>
        <dbReference type="EMBL" id="PHP66938.1"/>
    </source>
</evidence>
<evidence type="ECO:0000256" key="1">
    <source>
        <dbReference type="SAM" id="Phobius"/>
    </source>
</evidence>
<comment type="caution">
    <text evidence="3">The sequence shown here is derived from an EMBL/GenBank/DDBJ whole genome shotgun (WGS) entry which is preliminary data.</text>
</comment>
<feature type="transmembrane region" description="Helical" evidence="1">
    <location>
        <begin position="109"/>
        <end position="127"/>
    </location>
</feature>
<organism evidence="3 4">
    <name type="scientific">Zhengella mangrovi</name>
    <dbReference type="NCBI Taxonomy" id="1982044"/>
    <lineage>
        <taxon>Bacteria</taxon>
        <taxon>Pseudomonadati</taxon>
        <taxon>Pseudomonadota</taxon>
        <taxon>Alphaproteobacteria</taxon>
        <taxon>Hyphomicrobiales</taxon>
        <taxon>Notoacmeibacteraceae</taxon>
        <taxon>Zhengella</taxon>
    </lineage>
</organism>
<dbReference type="InterPro" id="IPR037185">
    <property type="entry name" value="EmrE-like"/>
</dbReference>
<feature type="transmembrane region" description="Helical" evidence="1">
    <location>
        <begin position="133"/>
        <end position="151"/>
    </location>
</feature>
<keyword evidence="1" id="KW-1133">Transmembrane helix</keyword>
<protein>
    <submittedName>
        <fullName evidence="3">EamA family transporter</fullName>
    </submittedName>
</protein>
<feature type="transmembrane region" description="Helical" evidence="1">
    <location>
        <begin position="219"/>
        <end position="238"/>
    </location>
</feature>
<evidence type="ECO:0000313" key="4">
    <source>
        <dbReference type="Proteomes" id="UP000221168"/>
    </source>
</evidence>
<dbReference type="GO" id="GO:0016020">
    <property type="term" value="C:membrane"/>
    <property type="evidence" value="ECO:0007669"/>
    <property type="project" value="InterPro"/>
</dbReference>
<gene>
    <name evidence="3" type="ORF">CSC94_12465</name>
</gene>
<proteinExistence type="predicted"/>
<feature type="transmembrane region" description="Helical" evidence="1">
    <location>
        <begin position="189"/>
        <end position="207"/>
    </location>
</feature>
<dbReference type="SUPFAM" id="SSF103481">
    <property type="entry name" value="Multidrug resistance efflux transporter EmrE"/>
    <property type="match status" value="2"/>
</dbReference>
<dbReference type="Pfam" id="PF00892">
    <property type="entry name" value="EamA"/>
    <property type="match status" value="1"/>
</dbReference>
<dbReference type="InterPro" id="IPR000620">
    <property type="entry name" value="EamA_dom"/>
</dbReference>
<feature type="transmembrane region" description="Helical" evidence="1">
    <location>
        <begin position="81"/>
        <end position="100"/>
    </location>
</feature>
<sequence length="277" mass="30071">MVLTFDIPLLRLGDGESWSVIFLRSVCSIVVLLVVWWLLKRFGRNPPPLIHGRIGWIVCGLYALTGLCFLLAVFLTPTANLVFILALNPMLAALFARIFLGERLRRETLIAMVVMAAGVYIIVSGGMTAGSLAGNLLAMGAAASLAAALTVSRASGEDMGFSAVMSSLFLIAIAGVMVLFNGYHIADPVWIVIDGAFLLPVTMFCLATGPRWLTGPEVAMFYMLETVLAPIWVWMIFAEVPERHTFIGGAIVLTALVTHTAVQIARNRRRRLAARPI</sequence>
<dbReference type="OrthoDB" id="9810239at2"/>
<feature type="transmembrane region" description="Helical" evidence="1">
    <location>
        <begin position="54"/>
        <end position="75"/>
    </location>
</feature>
<dbReference type="AlphaFoldDB" id="A0A2G1QNZ2"/>
<evidence type="ECO:0000259" key="2">
    <source>
        <dbReference type="Pfam" id="PF00892"/>
    </source>
</evidence>
<keyword evidence="1" id="KW-0472">Membrane</keyword>
<keyword evidence="1" id="KW-0812">Transmembrane</keyword>